<gene>
    <name evidence="1" type="ORF">C7R93_04295</name>
</gene>
<keyword evidence="2" id="KW-1185">Reference proteome</keyword>
<reference evidence="1 2" key="1">
    <citation type="submission" date="2018-03" db="EMBL/GenBank/DDBJ databases">
        <title>Brevisbacillus phylogenomics.</title>
        <authorList>
            <person name="Dunlap C."/>
        </authorList>
    </citation>
    <scope>NUCLEOTIDE SEQUENCE [LARGE SCALE GENOMIC DNA]</scope>
    <source>
        <strain evidence="1 2">NRRL NRS-1210</strain>
    </source>
</reference>
<dbReference type="Proteomes" id="UP000240419">
    <property type="component" value="Unassembled WGS sequence"/>
</dbReference>
<keyword evidence="1" id="KW-0648">Protein biosynthesis</keyword>
<sequence length="67" mass="7420">MENQKEQCPKCGCNEIGKGRQPRNSGVFPLGKLVPLSSAIIHSICTNCGYVIESYIEDPSKFKYPNT</sequence>
<evidence type="ECO:0000313" key="2">
    <source>
        <dbReference type="Proteomes" id="UP000240419"/>
    </source>
</evidence>
<dbReference type="AlphaFoldDB" id="A0A2P7VL20"/>
<organism evidence="1 2">
    <name type="scientific">Brevibacillus fortis</name>
    <dbReference type="NCBI Taxonomy" id="2126352"/>
    <lineage>
        <taxon>Bacteria</taxon>
        <taxon>Bacillati</taxon>
        <taxon>Bacillota</taxon>
        <taxon>Bacilli</taxon>
        <taxon>Bacillales</taxon>
        <taxon>Paenibacillaceae</taxon>
        <taxon>Brevibacillus</taxon>
    </lineage>
</organism>
<keyword evidence="1" id="KW-0396">Initiation factor</keyword>
<comment type="caution">
    <text evidence="1">The sequence shown here is derived from an EMBL/GenBank/DDBJ whole genome shotgun (WGS) entry which is preliminary data.</text>
</comment>
<name>A0A2P7VL20_9BACL</name>
<proteinExistence type="predicted"/>
<accession>A0A2P7VL20</accession>
<evidence type="ECO:0000313" key="1">
    <source>
        <dbReference type="EMBL" id="PSJ99896.1"/>
    </source>
</evidence>
<protein>
    <submittedName>
        <fullName evidence="1">Transcription initiation factor TFIIIB</fullName>
    </submittedName>
</protein>
<dbReference type="GO" id="GO:0003743">
    <property type="term" value="F:translation initiation factor activity"/>
    <property type="evidence" value="ECO:0007669"/>
    <property type="project" value="UniProtKB-KW"/>
</dbReference>
<dbReference type="EMBL" id="PXZM01000003">
    <property type="protein sequence ID" value="PSJ99896.1"/>
    <property type="molecule type" value="Genomic_DNA"/>
</dbReference>